<dbReference type="AlphaFoldDB" id="F4X0R6"/>
<organism evidence="3">
    <name type="scientific">Acromyrmex echinatior</name>
    <name type="common">Panamanian leafcutter ant</name>
    <name type="synonym">Acromyrmex octospinosus echinatior</name>
    <dbReference type="NCBI Taxonomy" id="103372"/>
    <lineage>
        <taxon>Eukaryota</taxon>
        <taxon>Metazoa</taxon>
        <taxon>Ecdysozoa</taxon>
        <taxon>Arthropoda</taxon>
        <taxon>Hexapoda</taxon>
        <taxon>Insecta</taxon>
        <taxon>Pterygota</taxon>
        <taxon>Neoptera</taxon>
        <taxon>Endopterygota</taxon>
        <taxon>Hymenoptera</taxon>
        <taxon>Apocrita</taxon>
        <taxon>Aculeata</taxon>
        <taxon>Formicoidea</taxon>
        <taxon>Formicidae</taxon>
        <taxon>Myrmicinae</taxon>
        <taxon>Acromyrmex</taxon>
    </lineage>
</organism>
<gene>
    <name evidence="2" type="ORF">G5I_11849</name>
</gene>
<keyword evidence="3" id="KW-1185">Reference proteome</keyword>
<evidence type="ECO:0000256" key="1">
    <source>
        <dbReference type="SAM" id="MobiDB-lite"/>
    </source>
</evidence>
<dbReference type="InParanoid" id="F4X0R6"/>
<proteinExistence type="predicted"/>
<evidence type="ECO:0000313" key="2">
    <source>
        <dbReference type="EMBL" id="EGI60058.1"/>
    </source>
</evidence>
<dbReference type="EMBL" id="GL888498">
    <property type="protein sequence ID" value="EGI60058.1"/>
    <property type="molecule type" value="Genomic_DNA"/>
</dbReference>
<dbReference type="Proteomes" id="UP000007755">
    <property type="component" value="Unassembled WGS sequence"/>
</dbReference>
<evidence type="ECO:0000313" key="3">
    <source>
        <dbReference type="Proteomes" id="UP000007755"/>
    </source>
</evidence>
<name>F4X0R6_ACREC</name>
<feature type="region of interest" description="Disordered" evidence="1">
    <location>
        <begin position="1"/>
        <end position="30"/>
    </location>
</feature>
<protein>
    <submittedName>
        <fullName evidence="2">Uncharacterized protein</fullName>
    </submittedName>
</protein>
<reference evidence="2" key="1">
    <citation type="submission" date="2011-02" db="EMBL/GenBank/DDBJ databases">
        <title>The genome of the leaf-cutting ant Acromyrmex echinatior suggests key adaptations to social evolution and fungus farming.</title>
        <authorList>
            <person name="Nygaard S."/>
            <person name="Zhang G."/>
        </authorList>
    </citation>
    <scope>NUCLEOTIDE SEQUENCE</scope>
</reference>
<accession>F4X0R6</accession>
<sequence length="104" mass="11472">MILSENEFESRRTYVERSGTGKHRYPPIETDLMKPHSASIEARTQSNVGDRLINRRSKHQATRSVKFALESPAASMSTEKGETIPDALGSIAIMATAIADRKAV</sequence>